<evidence type="ECO:0000313" key="3">
    <source>
        <dbReference type="EMBL" id="GMN70535.1"/>
    </source>
</evidence>
<gene>
    <name evidence="1" type="ORF">TIFTF001_039561</name>
    <name evidence="2" type="ORF">TIFTF001_039573</name>
    <name evidence="3" type="ORF">TIFTF001_039581</name>
    <name evidence="4" type="ORF">TIFTF001_039585</name>
</gene>
<reference evidence="3" key="1">
    <citation type="submission" date="2023-07" db="EMBL/GenBank/DDBJ databases">
        <title>draft genome sequence of fig (Ficus carica).</title>
        <authorList>
            <person name="Takahashi T."/>
            <person name="Nishimura K."/>
        </authorList>
    </citation>
    <scope>NUCLEOTIDE SEQUENCE</scope>
</reference>
<accession>A0AA88JE78</accession>
<evidence type="ECO:0000313" key="4">
    <source>
        <dbReference type="EMBL" id="GMN70546.1"/>
    </source>
</evidence>
<sequence>MDSLQVIMQFEEQLSFTSYCKTITSNKLLVRNTQAESQFQLNESPIDSNFMAYSSNIDFMSIGDMLTLRDDTSTDSDQPSSPYQSHLLLAQRVDNSSA</sequence>
<dbReference type="EMBL" id="BTGU01001176">
    <property type="protein sequence ID" value="GMN70546.1"/>
    <property type="molecule type" value="Genomic_DNA"/>
</dbReference>
<evidence type="ECO:0000313" key="1">
    <source>
        <dbReference type="EMBL" id="GMN70522.1"/>
    </source>
</evidence>
<dbReference type="EMBL" id="BTGU01001175">
    <property type="protein sequence ID" value="GMN70535.1"/>
    <property type="molecule type" value="Genomic_DNA"/>
</dbReference>
<dbReference type="AlphaFoldDB" id="A0AA88JE78"/>
<dbReference type="EMBL" id="BTGU01001173">
    <property type="protein sequence ID" value="GMN70522.1"/>
    <property type="molecule type" value="Genomic_DNA"/>
</dbReference>
<keyword evidence="5" id="KW-1185">Reference proteome</keyword>
<evidence type="ECO:0000313" key="5">
    <source>
        <dbReference type="Proteomes" id="UP001187192"/>
    </source>
</evidence>
<comment type="caution">
    <text evidence="3">The sequence shown here is derived from an EMBL/GenBank/DDBJ whole genome shotgun (WGS) entry which is preliminary data.</text>
</comment>
<dbReference type="EMBL" id="BTGU01001174">
    <property type="protein sequence ID" value="GMN70527.1"/>
    <property type="molecule type" value="Genomic_DNA"/>
</dbReference>
<evidence type="ECO:0000313" key="2">
    <source>
        <dbReference type="EMBL" id="GMN70527.1"/>
    </source>
</evidence>
<proteinExistence type="predicted"/>
<dbReference type="Proteomes" id="UP001187192">
    <property type="component" value="Unassembled WGS sequence"/>
</dbReference>
<name>A0AA88JE78_FICCA</name>
<organism evidence="3 5">
    <name type="scientific">Ficus carica</name>
    <name type="common">Common fig</name>
    <dbReference type="NCBI Taxonomy" id="3494"/>
    <lineage>
        <taxon>Eukaryota</taxon>
        <taxon>Viridiplantae</taxon>
        <taxon>Streptophyta</taxon>
        <taxon>Embryophyta</taxon>
        <taxon>Tracheophyta</taxon>
        <taxon>Spermatophyta</taxon>
        <taxon>Magnoliopsida</taxon>
        <taxon>eudicotyledons</taxon>
        <taxon>Gunneridae</taxon>
        <taxon>Pentapetalae</taxon>
        <taxon>rosids</taxon>
        <taxon>fabids</taxon>
        <taxon>Rosales</taxon>
        <taxon>Moraceae</taxon>
        <taxon>Ficeae</taxon>
        <taxon>Ficus</taxon>
    </lineage>
</organism>
<protein>
    <submittedName>
        <fullName evidence="3">Uncharacterized protein</fullName>
    </submittedName>
</protein>